<dbReference type="EMBL" id="MZNU01000106">
    <property type="protein sequence ID" value="OWP04409.1"/>
    <property type="molecule type" value="Genomic_DNA"/>
</dbReference>
<reference evidence="2 3" key="1">
    <citation type="submission" date="2017-04" db="EMBL/GenBank/DDBJ databases">
        <title>Draft genome sequence of Marssonina coronaria NL1: causal agent of apple blotch.</title>
        <authorList>
            <person name="Cheng Q."/>
        </authorList>
    </citation>
    <scope>NUCLEOTIDE SEQUENCE [LARGE SCALE GENOMIC DNA]</scope>
    <source>
        <strain evidence="2 3">NL1</strain>
    </source>
</reference>
<evidence type="ECO:0000313" key="3">
    <source>
        <dbReference type="Proteomes" id="UP000242519"/>
    </source>
</evidence>
<feature type="compositionally biased region" description="Basic and acidic residues" evidence="1">
    <location>
        <begin position="14"/>
        <end position="25"/>
    </location>
</feature>
<dbReference type="Proteomes" id="UP000242519">
    <property type="component" value="Unassembled WGS sequence"/>
</dbReference>
<organism evidence="2 3">
    <name type="scientific">Diplocarpon coronariae</name>
    <dbReference type="NCBI Taxonomy" id="2795749"/>
    <lineage>
        <taxon>Eukaryota</taxon>
        <taxon>Fungi</taxon>
        <taxon>Dikarya</taxon>
        <taxon>Ascomycota</taxon>
        <taxon>Pezizomycotina</taxon>
        <taxon>Leotiomycetes</taxon>
        <taxon>Helotiales</taxon>
        <taxon>Drepanopezizaceae</taxon>
        <taxon>Diplocarpon</taxon>
    </lineage>
</organism>
<name>A0A218Z8K7_9HELO</name>
<feature type="compositionally biased region" description="Low complexity" evidence="1">
    <location>
        <begin position="180"/>
        <end position="198"/>
    </location>
</feature>
<feature type="region of interest" description="Disordered" evidence="1">
    <location>
        <begin position="1"/>
        <end position="25"/>
    </location>
</feature>
<evidence type="ECO:0000313" key="2">
    <source>
        <dbReference type="EMBL" id="OWP04409.1"/>
    </source>
</evidence>
<dbReference type="AlphaFoldDB" id="A0A218Z8K7"/>
<gene>
    <name evidence="2" type="ORF">B2J93_4414</name>
</gene>
<comment type="caution">
    <text evidence="2">The sequence shown here is derived from an EMBL/GenBank/DDBJ whole genome shotgun (WGS) entry which is preliminary data.</text>
</comment>
<keyword evidence="3" id="KW-1185">Reference proteome</keyword>
<evidence type="ECO:0000256" key="1">
    <source>
        <dbReference type="SAM" id="MobiDB-lite"/>
    </source>
</evidence>
<feature type="region of interest" description="Disordered" evidence="1">
    <location>
        <begin position="141"/>
        <end position="242"/>
    </location>
</feature>
<sequence>MRVPTNPRLPPQRQAREAIDGEMEREVPLRDGRTLLRLRLTKPGRAPRLGIMSGHVAVARKAVAAVQYAESGASRGEGPWLAGAEGQPGELRASGAAARHRWPARYRPGPAGWSAPDALPARVAVGALVGERRPAMLRVVAGRPAGTRSTSAGSPPASGSEGAMASTGQQPSRPGTRLRGSGTASAPASTATGSPTGPRTTADPFQRAGLPAPRGFRDAVPRDAGWGPGSGRIPPGRDRYAD</sequence>
<accession>A0A218Z8K7</accession>
<dbReference type="InParanoid" id="A0A218Z8K7"/>
<protein>
    <submittedName>
        <fullName evidence="2">Uncharacterized protein</fullName>
    </submittedName>
</protein>
<proteinExistence type="predicted"/>
<feature type="compositionally biased region" description="Low complexity" evidence="1">
    <location>
        <begin position="149"/>
        <end position="166"/>
    </location>
</feature>